<dbReference type="PANTHER" id="PTHR12903">
    <property type="entry name" value="MITOCHONDRIAL RIBOSOMAL PROTEIN L24"/>
    <property type="match status" value="1"/>
</dbReference>
<dbReference type="InterPro" id="IPR014722">
    <property type="entry name" value="Rib_uL2_dom2"/>
</dbReference>
<evidence type="ECO:0000256" key="2">
    <source>
        <dbReference type="ARBA" id="ARBA00022980"/>
    </source>
</evidence>
<evidence type="ECO:0000256" key="3">
    <source>
        <dbReference type="ARBA" id="ARBA00023274"/>
    </source>
</evidence>
<dbReference type="Pfam" id="PF00467">
    <property type="entry name" value="KOW"/>
    <property type="match status" value="1"/>
</dbReference>
<dbReference type="SUPFAM" id="SSF50104">
    <property type="entry name" value="Translation proteins SH3-like domain"/>
    <property type="match status" value="1"/>
</dbReference>
<accession>A0A3B1DEP4</accession>
<dbReference type="Pfam" id="PF17136">
    <property type="entry name" value="ribosomal_L24"/>
    <property type="match status" value="1"/>
</dbReference>
<protein>
    <submittedName>
        <fullName evidence="5">LSU ribosomal protein L24p (L26e)</fullName>
    </submittedName>
</protein>
<dbReference type="Gene3D" id="2.30.30.30">
    <property type="match status" value="1"/>
</dbReference>
<dbReference type="GO" id="GO:0003723">
    <property type="term" value="F:RNA binding"/>
    <property type="evidence" value="ECO:0007669"/>
    <property type="project" value="InterPro"/>
</dbReference>
<comment type="similarity">
    <text evidence="1">Belongs to the universal ribosomal protein uL24 family.</text>
</comment>
<dbReference type="InterPro" id="IPR008991">
    <property type="entry name" value="Translation_prot_SH3-like_sf"/>
</dbReference>
<dbReference type="NCBIfam" id="TIGR01079">
    <property type="entry name" value="rplX_bact"/>
    <property type="match status" value="1"/>
</dbReference>
<dbReference type="AlphaFoldDB" id="A0A3B1DEP4"/>
<dbReference type="InterPro" id="IPR057264">
    <property type="entry name" value="Ribosomal_uL24_C"/>
</dbReference>
<dbReference type="GO" id="GO:0003735">
    <property type="term" value="F:structural constituent of ribosome"/>
    <property type="evidence" value="ECO:0007669"/>
    <property type="project" value="InterPro"/>
</dbReference>
<dbReference type="CDD" id="cd06089">
    <property type="entry name" value="KOW_RPL26"/>
    <property type="match status" value="1"/>
</dbReference>
<dbReference type="GO" id="GO:0006412">
    <property type="term" value="P:translation"/>
    <property type="evidence" value="ECO:0007669"/>
    <property type="project" value="InterPro"/>
</dbReference>
<dbReference type="InterPro" id="IPR003256">
    <property type="entry name" value="Ribosomal_uL24"/>
</dbReference>
<dbReference type="GO" id="GO:0005840">
    <property type="term" value="C:ribosome"/>
    <property type="evidence" value="ECO:0007669"/>
    <property type="project" value="UniProtKB-KW"/>
</dbReference>
<sequence length="110" mass="12110">MPKHVRTGDQVIVTQGSDKGKTGEIIRVYPKEDRVIVRGIAMRTKHLKPTQKNPQGGIYTKESAIHISNVSPVVDGKPTRVRFETKDDGSKIRVAARGGKELGVVRGPRK</sequence>
<proteinExistence type="inferred from homology"/>
<gene>
    <name evidence="5" type="ORF">MNBD_PLANCTO03-2368</name>
</gene>
<reference evidence="5" key="1">
    <citation type="submission" date="2018-06" db="EMBL/GenBank/DDBJ databases">
        <authorList>
            <person name="Zhirakovskaya E."/>
        </authorList>
    </citation>
    <scope>NUCLEOTIDE SEQUENCE</scope>
</reference>
<dbReference type="GO" id="GO:1990904">
    <property type="term" value="C:ribonucleoprotein complex"/>
    <property type="evidence" value="ECO:0007669"/>
    <property type="project" value="UniProtKB-KW"/>
</dbReference>
<evidence type="ECO:0000259" key="4">
    <source>
        <dbReference type="SMART" id="SM00739"/>
    </source>
</evidence>
<keyword evidence="3" id="KW-0687">Ribonucleoprotein</keyword>
<feature type="domain" description="KOW" evidence="4">
    <location>
        <begin position="4"/>
        <end position="31"/>
    </location>
</feature>
<evidence type="ECO:0000256" key="1">
    <source>
        <dbReference type="ARBA" id="ARBA00010618"/>
    </source>
</evidence>
<dbReference type="InterPro" id="IPR005824">
    <property type="entry name" value="KOW"/>
</dbReference>
<keyword evidence="2 5" id="KW-0689">Ribosomal protein</keyword>
<dbReference type="EMBL" id="UOGK01000521">
    <property type="protein sequence ID" value="VAX41296.1"/>
    <property type="molecule type" value="Genomic_DNA"/>
</dbReference>
<name>A0A3B1DEP4_9ZZZZ</name>
<dbReference type="SMART" id="SM00739">
    <property type="entry name" value="KOW"/>
    <property type="match status" value="1"/>
</dbReference>
<evidence type="ECO:0000313" key="5">
    <source>
        <dbReference type="EMBL" id="VAX41296.1"/>
    </source>
</evidence>
<dbReference type="HAMAP" id="MF_01326_B">
    <property type="entry name" value="Ribosomal_uL24_B"/>
    <property type="match status" value="1"/>
</dbReference>
<organism evidence="5">
    <name type="scientific">hydrothermal vent metagenome</name>
    <dbReference type="NCBI Taxonomy" id="652676"/>
    <lineage>
        <taxon>unclassified sequences</taxon>
        <taxon>metagenomes</taxon>
        <taxon>ecological metagenomes</taxon>
    </lineage>
</organism>
<dbReference type="InterPro" id="IPR041988">
    <property type="entry name" value="Ribosomal_uL24_KOW"/>
</dbReference>